<evidence type="ECO:0000313" key="7">
    <source>
        <dbReference type="EMBL" id="KAK7929375.1"/>
    </source>
</evidence>
<evidence type="ECO:0000256" key="6">
    <source>
        <dbReference type="ARBA" id="ARBA00023033"/>
    </source>
</evidence>
<dbReference type="PANTHER" id="PTHR24302:SF17">
    <property type="entry name" value="CYTOCHROME P450, FAMILY 3, SUBFAMILY C, POLYPEPTIDE 4-RELATED"/>
    <property type="match status" value="1"/>
</dbReference>
<evidence type="ECO:0000256" key="3">
    <source>
        <dbReference type="ARBA" id="ARBA00022723"/>
    </source>
</evidence>
<keyword evidence="5" id="KW-0408">Iron</keyword>
<sequence length="120" mass="13996">MSFHGHLELLQLLPCQRLIPRGLHVRSINQAYTILALFRVVQERETAACDWGFRRYVVARCWHSVVRTLRRYGSWTHGVFEKMGIPGPKPLLYMGTLTKTNKVYYQADLECALQYGRVWG</sequence>
<gene>
    <name evidence="7" type="ORF">WMY93_005770</name>
</gene>
<evidence type="ECO:0000313" key="8">
    <source>
        <dbReference type="Proteomes" id="UP001460270"/>
    </source>
</evidence>
<dbReference type="PANTHER" id="PTHR24302">
    <property type="entry name" value="CYTOCHROME P450 FAMILY 3"/>
    <property type="match status" value="1"/>
</dbReference>
<keyword evidence="8" id="KW-1185">Reference proteome</keyword>
<keyword evidence="6" id="KW-0503">Monooxygenase</keyword>
<keyword evidence="4" id="KW-0560">Oxidoreductase</keyword>
<dbReference type="AlphaFoldDB" id="A0AAW0PI68"/>
<dbReference type="EMBL" id="JBBPFD010000004">
    <property type="protein sequence ID" value="KAK7929375.1"/>
    <property type="molecule type" value="Genomic_DNA"/>
</dbReference>
<dbReference type="InterPro" id="IPR050705">
    <property type="entry name" value="Cytochrome_P450_3A"/>
</dbReference>
<keyword evidence="2" id="KW-0349">Heme</keyword>
<keyword evidence="3" id="KW-0479">Metal-binding</keyword>
<comment type="similarity">
    <text evidence="1">Belongs to the cytochrome P450 family.</text>
</comment>
<evidence type="ECO:0000256" key="2">
    <source>
        <dbReference type="ARBA" id="ARBA00022617"/>
    </source>
</evidence>
<evidence type="ECO:0000256" key="5">
    <source>
        <dbReference type="ARBA" id="ARBA00023004"/>
    </source>
</evidence>
<proteinExistence type="inferred from homology"/>
<protein>
    <submittedName>
        <fullName evidence="7">Uncharacterized protein</fullName>
    </submittedName>
</protein>
<organism evidence="7 8">
    <name type="scientific">Mugilogobius chulae</name>
    <name type="common">yellowstripe goby</name>
    <dbReference type="NCBI Taxonomy" id="88201"/>
    <lineage>
        <taxon>Eukaryota</taxon>
        <taxon>Metazoa</taxon>
        <taxon>Chordata</taxon>
        <taxon>Craniata</taxon>
        <taxon>Vertebrata</taxon>
        <taxon>Euteleostomi</taxon>
        <taxon>Actinopterygii</taxon>
        <taxon>Neopterygii</taxon>
        <taxon>Teleostei</taxon>
        <taxon>Neoteleostei</taxon>
        <taxon>Acanthomorphata</taxon>
        <taxon>Gobiaria</taxon>
        <taxon>Gobiiformes</taxon>
        <taxon>Gobioidei</taxon>
        <taxon>Gobiidae</taxon>
        <taxon>Gobionellinae</taxon>
        <taxon>Mugilogobius</taxon>
    </lineage>
</organism>
<accession>A0AAW0PI68</accession>
<evidence type="ECO:0000256" key="4">
    <source>
        <dbReference type="ARBA" id="ARBA00023002"/>
    </source>
</evidence>
<comment type="caution">
    <text evidence="7">The sequence shown here is derived from an EMBL/GenBank/DDBJ whole genome shotgun (WGS) entry which is preliminary data.</text>
</comment>
<evidence type="ECO:0000256" key="1">
    <source>
        <dbReference type="ARBA" id="ARBA00010617"/>
    </source>
</evidence>
<name>A0AAW0PI68_9GOBI</name>
<dbReference type="GO" id="GO:0008395">
    <property type="term" value="F:steroid hydroxylase activity"/>
    <property type="evidence" value="ECO:0007669"/>
    <property type="project" value="TreeGrafter"/>
</dbReference>
<dbReference type="Proteomes" id="UP001460270">
    <property type="component" value="Unassembled WGS sequence"/>
</dbReference>
<reference evidence="8" key="1">
    <citation type="submission" date="2024-04" db="EMBL/GenBank/DDBJ databases">
        <title>Salinicola lusitanus LLJ914,a marine bacterium isolated from the Okinawa Trough.</title>
        <authorList>
            <person name="Li J."/>
        </authorList>
    </citation>
    <scope>NUCLEOTIDE SEQUENCE [LARGE SCALE GENOMIC DNA]</scope>
</reference>
<dbReference type="GO" id="GO:0046872">
    <property type="term" value="F:metal ion binding"/>
    <property type="evidence" value="ECO:0007669"/>
    <property type="project" value="UniProtKB-KW"/>
</dbReference>